<dbReference type="AlphaFoldDB" id="A0A6A5YC33"/>
<gene>
    <name evidence="1" type="ORF">K490DRAFT_64109</name>
</gene>
<dbReference type="Proteomes" id="UP000799776">
    <property type="component" value="Unassembled WGS sequence"/>
</dbReference>
<dbReference type="EMBL" id="ML978715">
    <property type="protein sequence ID" value="KAF2088897.1"/>
    <property type="molecule type" value="Genomic_DNA"/>
</dbReference>
<proteinExistence type="predicted"/>
<keyword evidence="2" id="KW-1185">Reference proteome</keyword>
<dbReference type="OrthoDB" id="10687372at2759"/>
<evidence type="ECO:0000313" key="2">
    <source>
        <dbReference type="Proteomes" id="UP000799776"/>
    </source>
</evidence>
<reference evidence="1" key="1">
    <citation type="journal article" date="2020" name="Stud. Mycol.">
        <title>101 Dothideomycetes genomes: a test case for predicting lifestyles and emergence of pathogens.</title>
        <authorList>
            <person name="Haridas S."/>
            <person name="Albert R."/>
            <person name="Binder M."/>
            <person name="Bloem J."/>
            <person name="Labutti K."/>
            <person name="Salamov A."/>
            <person name="Andreopoulos B."/>
            <person name="Baker S."/>
            <person name="Barry K."/>
            <person name="Bills G."/>
            <person name="Bluhm B."/>
            <person name="Cannon C."/>
            <person name="Castanera R."/>
            <person name="Culley D."/>
            <person name="Daum C."/>
            <person name="Ezra D."/>
            <person name="Gonzalez J."/>
            <person name="Henrissat B."/>
            <person name="Kuo A."/>
            <person name="Liang C."/>
            <person name="Lipzen A."/>
            <person name="Lutzoni F."/>
            <person name="Magnuson J."/>
            <person name="Mondo S."/>
            <person name="Nolan M."/>
            <person name="Ohm R."/>
            <person name="Pangilinan J."/>
            <person name="Park H.-J."/>
            <person name="Ramirez L."/>
            <person name="Alfaro M."/>
            <person name="Sun H."/>
            <person name="Tritt A."/>
            <person name="Yoshinaga Y."/>
            <person name="Zwiers L.-H."/>
            <person name="Turgeon B."/>
            <person name="Goodwin S."/>
            <person name="Spatafora J."/>
            <person name="Crous P."/>
            <person name="Grigoriev I."/>
        </authorList>
    </citation>
    <scope>NUCLEOTIDE SEQUENCE</scope>
    <source>
        <strain evidence="1">CBS 121410</strain>
    </source>
</reference>
<evidence type="ECO:0000313" key="1">
    <source>
        <dbReference type="EMBL" id="KAF2088897.1"/>
    </source>
</evidence>
<name>A0A6A5YC33_9PEZI</name>
<organism evidence="1 2">
    <name type="scientific">Saccharata proteae CBS 121410</name>
    <dbReference type="NCBI Taxonomy" id="1314787"/>
    <lineage>
        <taxon>Eukaryota</taxon>
        <taxon>Fungi</taxon>
        <taxon>Dikarya</taxon>
        <taxon>Ascomycota</taxon>
        <taxon>Pezizomycotina</taxon>
        <taxon>Dothideomycetes</taxon>
        <taxon>Dothideomycetes incertae sedis</taxon>
        <taxon>Botryosphaeriales</taxon>
        <taxon>Saccharataceae</taxon>
        <taxon>Saccharata</taxon>
    </lineage>
</organism>
<sequence length="571" mass="65112">MMDKLPLELVPHIFEALEEHKHEDPFDKSDLLTGALSDESVKAICNLRLASRNFYHGSGSSFAKAISRHEFSVTQKSIDALDKILDNKKVSYHIDSLTFNNDVPFLPGLLRRQGMNYLIDLATLQQRVDLGVVVSLRDVEKQNRMIEKRHHLYHMSDEPKDKLKAIFRKCPKLRSVQFLQADPKCWKVQWPDQEVAAILAEIVKKETNLRMRDNWLNHFGSSSFYTLGKAMGESSLALTSLSVHGQRVSSVVRAPMMIASPIRQRWVELASHNFSSIRALDLEFSSDDTNSHARFIQDTVSFLGYMSGITTLRLDIAQHGTLRGNPLESVAAMTDSLFKTLNSLDETLIPNLTDFCLIGNFSVQSLAIFLAKRASTLRTFRLQPTYYGKPGGDMSLRLHDREKKLDELLESLIGILNLDYLTIREPSFTANAPLPMGIDVGSYERRRKWEPMLMAIAKHYRVDGSRMTCYKMSNRNMVWFPSERIEGVVQRVNTGTRNLFGNGRKYNAVGNSVGGEVLTNDFEWKSCWTCTCHRNKVLKVKKLTPLEQFVQIDDESMATPVDVQDYTLDWY</sequence>
<accession>A0A6A5YC33</accession>
<protein>
    <submittedName>
        <fullName evidence="1">Uncharacterized protein</fullName>
    </submittedName>
</protein>